<dbReference type="EMBL" id="HBHY01020126">
    <property type="protein sequence ID" value="CAE0150646.1"/>
    <property type="molecule type" value="Transcribed_RNA"/>
</dbReference>
<name>A0A7S3C0G9_9VIRI</name>
<protein>
    <submittedName>
        <fullName evidence="2">Uncharacterized protein</fullName>
    </submittedName>
</protein>
<accession>A0A7S3C0G9</accession>
<evidence type="ECO:0000313" key="2">
    <source>
        <dbReference type="EMBL" id="CAE0150646.1"/>
    </source>
</evidence>
<organism evidence="2">
    <name type="scientific">Prasinoderma singulare</name>
    <dbReference type="NCBI Taxonomy" id="676789"/>
    <lineage>
        <taxon>Eukaryota</taxon>
        <taxon>Viridiplantae</taxon>
        <taxon>Prasinodermophyta</taxon>
        <taxon>Prasinodermophyceae</taxon>
        <taxon>Prasinodermales</taxon>
        <taxon>Prasinodermaceae</taxon>
        <taxon>Prasinoderma</taxon>
    </lineage>
</organism>
<gene>
    <name evidence="2" type="ORF">PSIN1315_LOCUS12870</name>
</gene>
<evidence type="ECO:0000256" key="1">
    <source>
        <dbReference type="SAM" id="MobiDB-lite"/>
    </source>
</evidence>
<reference evidence="2" key="1">
    <citation type="submission" date="2021-01" db="EMBL/GenBank/DDBJ databases">
        <authorList>
            <person name="Corre E."/>
            <person name="Pelletier E."/>
            <person name="Niang G."/>
            <person name="Scheremetjew M."/>
            <person name="Finn R."/>
            <person name="Kale V."/>
            <person name="Holt S."/>
            <person name="Cochrane G."/>
            <person name="Meng A."/>
            <person name="Brown T."/>
            <person name="Cohen L."/>
        </authorList>
    </citation>
    <scope>NUCLEOTIDE SEQUENCE</scope>
    <source>
        <strain evidence="2">RCC927</strain>
    </source>
</reference>
<feature type="compositionally biased region" description="Pro residues" evidence="1">
    <location>
        <begin position="141"/>
        <end position="163"/>
    </location>
</feature>
<sequence>MASKAPPSSQRAASGREYAYLGTLSSSDNVTASALRKKAGRVEVTTVSRRADEGFFASVAEATRSGEDARLREVVARRTRKEGGEATDDERFFRFTQWFGDNLSKAAELARCMRPMQPLPAHHNMQPAEAQPLAAEQHYGLPPPQSQPLSSPPPQQLQPPPPQQQQAYGGLPANLFSPGFFDTAQQQSAFSQPLPPQDMSSSSVTSAMGWETVRRR</sequence>
<proteinExistence type="predicted"/>
<dbReference type="AlphaFoldDB" id="A0A7S3C0G9"/>
<feature type="region of interest" description="Disordered" evidence="1">
    <location>
        <begin position="138"/>
        <end position="216"/>
    </location>
</feature>